<organism evidence="2 3">
    <name type="scientific">Capsicum baccatum</name>
    <name type="common">Peruvian pepper</name>
    <dbReference type="NCBI Taxonomy" id="33114"/>
    <lineage>
        <taxon>Eukaryota</taxon>
        <taxon>Viridiplantae</taxon>
        <taxon>Streptophyta</taxon>
        <taxon>Embryophyta</taxon>
        <taxon>Tracheophyta</taxon>
        <taxon>Spermatophyta</taxon>
        <taxon>Magnoliopsida</taxon>
        <taxon>eudicotyledons</taxon>
        <taxon>Gunneridae</taxon>
        <taxon>Pentapetalae</taxon>
        <taxon>asterids</taxon>
        <taxon>lamiids</taxon>
        <taxon>Solanales</taxon>
        <taxon>Solanaceae</taxon>
        <taxon>Solanoideae</taxon>
        <taxon>Capsiceae</taxon>
        <taxon>Capsicum</taxon>
    </lineage>
</organism>
<keyword evidence="3" id="KW-1185">Reference proteome</keyword>
<dbReference type="AlphaFoldDB" id="A0A2G2WCB1"/>
<accession>A0A2G2WCB1</accession>
<dbReference type="Proteomes" id="UP000224567">
    <property type="component" value="Unassembled WGS sequence"/>
</dbReference>
<evidence type="ECO:0000313" key="2">
    <source>
        <dbReference type="EMBL" id="PHT42891.1"/>
    </source>
</evidence>
<sequence length="112" mass="13017">MRANELLFRLNDEVVHFDVCKEMKQPEDMNLVSVASVNYKDDKELSVENQLTDESLFDELLNFQREEAQEHRETMCSLIEIGSYSHTPKQPDLDRKDQPSPTAKTSIEEPQC</sequence>
<name>A0A2G2WCB1_CAPBA</name>
<comment type="caution">
    <text evidence="2">The sequence shown here is derived from an EMBL/GenBank/DDBJ whole genome shotgun (WGS) entry which is preliminary data.</text>
</comment>
<proteinExistence type="predicted"/>
<evidence type="ECO:0000256" key="1">
    <source>
        <dbReference type="SAM" id="MobiDB-lite"/>
    </source>
</evidence>
<dbReference type="EMBL" id="MLFT02000007">
    <property type="protein sequence ID" value="PHT42891.1"/>
    <property type="molecule type" value="Genomic_DNA"/>
</dbReference>
<protein>
    <submittedName>
        <fullName evidence="2">Uncharacterized protein</fullName>
    </submittedName>
</protein>
<feature type="region of interest" description="Disordered" evidence="1">
    <location>
        <begin position="83"/>
        <end position="112"/>
    </location>
</feature>
<reference evidence="3" key="2">
    <citation type="journal article" date="2017" name="J. Anim. Genet.">
        <title>Multiple reference genome sequences of hot pepper reveal the massive evolution of plant disease resistance genes by retroduplication.</title>
        <authorList>
            <person name="Kim S."/>
            <person name="Park J."/>
            <person name="Yeom S.-I."/>
            <person name="Kim Y.-M."/>
            <person name="Seo E."/>
            <person name="Kim K.-T."/>
            <person name="Kim M.-S."/>
            <person name="Lee J.M."/>
            <person name="Cheong K."/>
            <person name="Shin H.-S."/>
            <person name="Kim S.-B."/>
            <person name="Han K."/>
            <person name="Lee J."/>
            <person name="Park M."/>
            <person name="Lee H.-A."/>
            <person name="Lee H.-Y."/>
            <person name="Lee Y."/>
            <person name="Oh S."/>
            <person name="Lee J.H."/>
            <person name="Choi E."/>
            <person name="Choi E."/>
            <person name="Lee S.E."/>
            <person name="Jeon J."/>
            <person name="Kim H."/>
            <person name="Choi G."/>
            <person name="Song H."/>
            <person name="Lee J."/>
            <person name="Lee S.-C."/>
            <person name="Kwon J.-K."/>
            <person name="Lee H.-Y."/>
            <person name="Koo N."/>
            <person name="Hong Y."/>
            <person name="Kim R.W."/>
            <person name="Kang W.-H."/>
            <person name="Huh J.H."/>
            <person name="Kang B.-C."/>
            <person name="Yang T.-J."/>
            <person name="Lee Y.-H."/>
            <person name="Bennetzen J.L."/>
            <person name="Choi D."/>
        </authorList>
    </citation>
    <scope>NUCLEOTIDE SEQUENCE [LARGE SCALE GENOMIC DNA]</scope>
    <source>
        <strain evidence="3">cv. PBC81</strain>
    </source>
</reference>
<gene>
    <name evidence="2" type="ORF">CQW23_16916</name>
</gene>
<feature type="compositionally biased region" description="Basic and acidic residues" evidence="1">
    <location>
        <begin position="89"/>
        <end position="98"/>
    </location>
</feature>
<reference evidence="2 3" key="1">
    <citation type="journal article" date="2017" name="Genome Biol.">
        <title>New reference genome sequences of hot pepper reveal the massive evolution of plant disease-resistance genes by retroduplication.</title>
        <authorList>
            <person name="Kim S."/>
            <person name="Park J."/>
            <person name="Yeom S.I."/>
            <person name="Kim Y.M."/>
            <person name="Seo E."/>
            <person name="Kim K.T."/>
            <person name="Kim M.S."/>
            <person name="Lee J.M."/>
            <person name="Cheong K."/>
            <person name="Shin H.S."/>
            <person name="Kim S.B."/>
            <person name="Han K."/>
            <person name="Lee J."/>
            <person name="Park M."/>
            <person name="Lee H.A."/>
            <person name="Lee H.Y."/>
            <person name="Lee Y."/>
            <person name="Oh S."/>
            <person name="Lee J.H."/>
            <person name="Choi E."/>
            <person name="Choi E."/>
            <person name="Lee S.E."/>
            <person name="Jeon J."/>
            <person name="Kim H."/>
            <person name="Choi G."/>
            <person name="Song H."/>
            <person name="Lee J."/>
            <person name="Lee S.C."/>
            <person name="Kwon J.K."/>
            <person name="Lee H.Y."/>
            <person name="Koo N."/>
            <person name="Hong Y."/>
            <person name="Kim R.W."/>
            <person name="Kang W.H."/>
            <person name="Huh J.H."/>
            <person name="Kang B.C."/>
            <person name="Yang T.J."/>
            <person name="Lee Y.H."/>
            <person name="Bennetzen J.L."/>
            <person name="Choi D."/>
        </authorList>
    </citation>
    <scope>NUCLEOTIDE SEQUENCE [LARGE SCALE GENOMIC DNA]</scope>
    <source>
        <strain evidence="3">cv. PBC81</strain>
    </source>
</reference>
<evidence type="ECO:0000313" key="3">
    <source>
        <dbReference type="Proteomes" id="UP000224567"/>
    </source>
</evidence>